<organism evidence="8 9">
    <name type="scientific">Marssonina brunnea f. sp. multigermtubi (strain MB_m1)</name>
    <name type="common">Marssonina leaf spot fungus</name>
    <dbReference type="NCBI Taxonomy" id="1072389"/>
    <lineage>
        <taxon>Eukaryota</taxon>
        <taxon>Fungi</taxon>
        <taxon>Dikarya</taxon>
        <taxon>Ascomycota</taxon>
        <taxon>Pezizomycotina</taxon>
        <taxon>Leotiomycetes</taxon>
        <taxon>Helotiales</taxon>
        <taxon>Drepanopezizaceae</taxon>
        <taxon>Drepanopeziza</taxon>
    </lineage>
</organism>
<gene>
    <name evidence="8" type="ORF">MBM_07001</name>
</gene>
<dbReference type="Proteomes" id="UP000006753">
    <property type="component" value="Unassembled WGS sequence"/>
</dbReference>
<evidence type="ECO:0000256" key="2">
    <source>
        <dbReference type="ARBA" id="ARBA00022692"/>
    </source>
</evidence>
<dbReference type="KEGG" id="mbe:MBM_07001"/>
<dbReference type="OMA" id="HSMHDVD"/>
<dbReference type="PANTHER" id="PTHR31323">
    <property type="entry name" value="MECHANOSENSITIVE ION CHANNEL PROTEIN MSY2"/>
    <property type="match status" value="1"/>
</dbReference>
<evidence type="ECO:0000259" key="7">
    <source>
        <dbReference type="PROSITE" id="PS50222"/>
    </source>
</evidence>
<feature type="compositionally biased region" description="Polar residues" evidence="5">
    <location>
        <begin position="816"/>
        <end position="837"/>
    </location>
</feature>
<dbReference type="InterPro" id="IPR018247">
    <property type="entry name" value="EF_Hand_1_Ca_BS"/>
</dbReference>
<name>K1WBQ4_MARBU</name>
<evidence type="ECO:0000256" key="1">
    <source>
        <dbReference type="ARBA" id="ARBA00004370"/>
    </source>
</evidence>
<feature type="region of interest" description="Disordered" evidence="5">
    <location>
        <begin position="1"/>
        <end position="42"/>
    </location>
</feature>
<dbReference type="GO" id="GO:0006874">
    <property type="term" value="P:intracellular calcium ion homeostasis"/>
    <property type="evidence" value="ECO:0007669"/>
    <property type="project" value="TreeGrafter"/>
</dbReference>
<keyword evidence="2 6" id="KW-0812">Transmembrane</keyword>
<comment type="subcellular location">
    <subcellularLocation>
        <location evidence="1">Membrane</location>
    </subcellularLocation>
</comment>
<proteinExistence type="predicted"/>
<dbReference type="GO" id="GO:0016020">
    <property type="term" value="C:membrane"/>
    <property type="evidence" value="ECO:0007669"/>
    <property type="project" value="UniProtKB-SubCell"/>
</dbReference>
<feature type="transmembrane region" description="Helical" evidence="6">
    <location>
        <begin position="134"/>
        <end position="152"/>
    </location>
</feature>
<feature type="compositionally biased region" description="Basic and acidic residues" evidence="5">
    <location>
        <begin position="26"/>
        <end position="37"/>
    </location>
</feature>
<dbReference type="InterPro" id="IPR010920">
    <property type="entry name" value="LSM_dom_sf"/>
</dbReference>
<dbReference type="RefSeq" id="XP_007294890.1">
    <property type="nucleotide sequence ID" value="XM_007294828.1"/>
</dbReference>
<feature type="transmembrane region" description="Helical" evidence="6">
    <location>
        <begin position="448"/>
        <end position="468"/>
    </location>
</feature>
<dbReference type="InterPro" id="IPR002048">
    <property type="entry name" value="EF_hand_dom"/>
</dbReference>
<reference evidence="8 9" key="1">
    <citation type="journal article" date="2012" name="BMC Genomics">
        <title>Sequencing the genome of Marssonina brunnea reveals fungus-poplar co-evolution.</title>
        <authorList>
            <person name="Zhu S."/>
            <person name="Cao Y.-Z."/>
            <person name="Jiang C."/>
            <person name="Tan B.-Y."/>
            <person name="Wang Z."/>
            <person name="Feng S."/>
            <person name="Zhang L."/>
            <person name="Su X.-H."/>
            <person name="Brejova B."/>
            <person name="Vinar T."/>
            <person name="Xu M."/>
            <person name="Wang M.-X."/>
            <person name="Zhang S.-G."/>
            <person name="Huang M.-R."/>
            <person name="Wu R."/>
            <person name="Zhou Y."/>
        </authorList>
    </citation>
    <scope>NUCLEOTIDE SEQUENCE [LARGE SCALE GENOMIC DNA]</scope>
    <source>
        <strain evidence="8 9">MB_m1</strain>
    </source>
</reference>
<dbReference type="Pfam" id="PF00924">
    <property type="entry name" value="MS_channel_2nd"/>
    <property type="match status" value="1"/>
</dbReference>
<feature type="region of interest" description="Disordered" evidence="5">
    <location>
        <begin position="689"/>
        <end position="877"/>
    </location>
</feature>
<evidence type="ECO:0000313" key="9">
    <source>
        <dbReference type="Proteomes" id="UP000006753"/>
    </source>
</evidence>
<dbReference type="GO" id="GO:0005509">
    <property type="term" value="F:calcium ion binding"/>
    <property type="evidence" value="ECO:0007669"/>
    <property type="project" value="InterPro"/>
</dbReference>
<evidence type="ECO:0000313" key="8">
    <source>
        <dbReference type="EMBL" id="EKD14790.1"/>
    </source>
</evidence>
<dbReference type="eggNOG" id="KOG4629">
    <property type="taxonomic scope" value="Eukaryota"/>
</dbReference>
<evidence type="ECO:0000256" key="3">
    <source>
        <dbReference type="ARBA" id="ARBA00022989"/>
    </source>
</evidence>
<dbReference type="InterPro" id="IPR058650">
    <property type="entry name" value="Msy1/2-like"/>
</dbReference>
<dbReference type="SUPFAM" id="SSF50182">
    <property type="entry name" value="Sm-like ribonucleoproteins"/>
    <property type="match status" value="1"/>
</dbReference>
<feature type="transmembrane region" description="Helical" evidence="6">
    <location>
        <begin position="101"/>
        <end position="122"/>
    </location>
</feature>
<dbReference type="InterPro" id="IPR006685">
    <property type="entry name" value="MscS_channel_2nd"/>
</dbReference>
<dbReference type="PROSITE" id="PS50222">
    <property type="entry name" value="EF_HAND_2"/>
    <property type="match status" value="1"/>
</dbReference>
<dbReference type="PANTHER" id="PTHR31323:SF14">
    <property type="entry name" value="MECHANOSENSITIVE ION CHANNEL PROTEIN MSY2"/>
    <property type="match status" value="1"/>
</dbReference>
<feature type="domain" description="EF-hand" evidence="7">
    <location>
        <begin position="396"/>
        <end position="431"/>
    </location>
</feature>
<dbReference type="GeneID" id="18762936"/>
<dbReference type="PROSITE" id="PS00018">
    <property type="entry name" value="EF_HAND_1"/>
    <property type="match status" value="1"/>
</dbReference>
<feature type="compositionally biased region" description="Basic and acidic residues" evidence="5">
    <location>
        <begin position="733"/>
        <end position="745"/>
    </location>
</feature>
<dbReference type="Pfam" id="PF25886">
    <property type="entry name" value="Msy1"/>
    <property type="match status" value="1"/>
</dbReference>
<dbReference type="InterPro" id="IPR023408">
    <property type="entry name" value="MscS_beta-dom_sf"/>
</dbReference>
<dbReference type="Gene3D" id="2.30.30.60">
    <property type="match status" value="1"/>
</dbReference>
<keyword evidence="4 6" id="KW-0472">Membrane</keyword>
<dbReference type="HOGENOM" id="CLU_010480_0_1_1"/>
<dbReference type="GO" id="GO:0005262">
    <property type="term" value="F:calcium channel activity"/>
    <property type="evidence" value="ECO:0007669"/>
    <property type="project" value="TreeGrafter"/>
</dbReference>
<keyword evidence="9" id="KW-1185">Reference proteome</keyword>
<evidence type="ECO:0000256" key="6">
    <source>
        <dbReference type="SAM" id="Phobius"/>
    </source>
</evidence>
<sequence>MGSFDPEGAIPLTQVQSRISTRGARKQGEGVLNDRDMSSQPKFLAEADDEEEKFTFHHGRRKVRKEHGGPVRRGSDGEEIAVTGLGKVYNKITGFSVLIRYIMYVVPLGSVLAAPVAIYAVLNPNARFLNTGIKVYLFWLWILIVWLSMWVSKLCSKAIPFIFMFVCGVVSSGTKKYATILRAVEIPLSLVGWTSSNFLSFRVLTTPALNPSADPPKGWISTTLKVLAPMCIGSLLFLVEKMMIQLVSINYHKRSFDGKIKDSKRNIHLLGLLYDASRQLFPVYCPEFIEEDYLISDSLEALLAKNVKRDGSNTPMRIIGNIGRAGDKFTSVFGNIASEITGKQVFNPLSSHSVILQALEKQKSSEALAKRLWMSFVVEGKESLLAEDIEEVLGNQRKEEAGEIFRALDNDENGDISLEEMIMKVVEIGRERKAITASMRDVGQAIGVLDSVLVTILSVIILFVFVAFQNTSFVTTLATAGTTLLSLSFVFAATTQEFLGSCIFLFVKHPYDVGDRVDIDHVFLVVEQISLLYTVFKRIDTMKVVQVPNIVLNNLWIENVTRSKAMKEQLDMFISFETTLEDIELLRAEMQAFVQAPENARDFQQDIVLEATGIGSMDKLQLKVEIKHKSNWANETVRAARRSKFMCALVVALRKVPIYGPGEGYEPLGSHSNPGYTVSVPDSWAANAREEASKAKEALRMVPKAEEAAAESSGAAWTSGREEKEPNLGPNSTKEDLEREQKRTSDISVLKQGLLKRASTRGRRRPGDHVPAPPAFLGVNVTAPSPKNSDSRSVSDEEADLEHIYGSPMYQRGYGAQSQSQSQNPYVSQVQPGTTSYGVFPPLTQRVTLEEPGPTVPRSNPQPGRTLSLGFKNSRSG</sequence>
<feature type="compositionally biased region" description="Polar residues" evidence="5">
    <location>
        <begin position="857"/>
        <end position="877"/>
    </location>
</feature>
<evidence type="ECO:0000256" key="4">
    <source>
        <dbReference type="ARBA" id="ARBA00023136"/>
    </source>
</evidence>
<dbReference type="InParanoid" id="K1WBQ4"/>
<dbReference type="AlphaFoldDB" id="K1WBQ4"/>
<feature type="compositionally biased region" description="Basic and acidic residues" evidence="5">
    <location>
        <begin position="689"/>
        <end position="707"/>
    </location>
</feature>
<keyword evidence="3 6" id="KW-1133">Transmembrane helix</keyword>
<protein>
    <submittedName>
        <fullName evidence="8">Mechanosensitive ion channel family protein</fullName>
    </submittedName>
</protein>
<accession>K1WBQ4</accession>
<evidence type="ECO:0000256" key="5">
    <source>
        <dbReference type="SAM" id="MobiDB-lite"/>
    </source>
</evidence>
<dbReference type="OrthoDB" id="544685at2759"/>
<dbReference type="EMBL" id="JH921444">
    <property type="protein sequence ID" value="EKD14790.1"/>
    <property type="molecule type" value="Genomic_DNA"/>
</dbReference>